<dbReference type="GO" id="GO:0003700">
    <property type="term" value="F:DNA-binding transcription factor activity"/>
    <property type="evidence" value="ECO:0007669"/>
    <property type="project" value="TreeGrafter"/>
</dbReference>
<name>A0A853DVY1_9MICO</name>
<dbReference type="InterPro" id="IPR036390">
    <property type="entry name" value="WH_DNA-bd_sf"/>
</dbReference>
<feature type="domain" description="IclR-ED" evidence="5">
    <location>
        <begin position="67"/>
        <end position="251"/>
    </location>
</feature>
<proteinExistence type="predicted"/>
<dbReference type="GO" id="GO:0003677">
    <property type="term" value="F:DNA binding"/>
    <property type="evidence" value="ECO:0007669"/>
    <property type="project" value="UniProtKB-KW"/>
</dbReference>
<dbReference type="InterPro" id="IPR005471">
    <property type="entry name" value="Tscrpt_reg_IclR_N"/>
</dbReference>
<dbReference type="InterPro" id="IPR029016">
    <property type="entry name" value="GAF-like_dom_sf"/>
</dbReference>
<feature type="domain" description="HTH iclR-type" evidence="4">
    <location>
        <begin position="4"/>
        <end position="66"/>
    </location>
</feature>
<dbReference type="AlphaFoldDB" id="A0A853DVY1"/>
<comment type="caution">
    <text evidence="6">The sequence shown here is derived from an EMBL/GenBank/DDBJ whole genome shotgun (WGS) entry which is preliminary data.</text>
</comment>
<evidence type="ECO:0000256" key="2">
    <source>
        <dbReference type="ARBA" id="ARBA00023125"/>
    </source>
</evidence>
<gene>
    <name evidence="6" type="ORF">HNR14_002261</name>
</gene>
<dbReference type="InterPro" id="IPR014757">
    <property type="entry name" value="Tscrpt_reg_IclR_C"/>
</dbReference>
<dbReference type="SUPFAM" id="SSF46785">
    <property type="entry name" value="Winged helix' DNA-binding domain"/>
    <property type="match status" value="1"/>
</dbReference>
<dbReference type="EMBL" id="JACCHJ010000001">
    <property type="protein sequence ID" value="NYK10380.1"/>
    <property type="molecule type" value="Genomic_DNA"/>
</dbReference>
<evidence type="ECO:0000313" key="6">
    <source>
        <dbReference type="EMBL" id="NYK10380.1"/>
    </source>
</evidence>
<dbReference type="Gene3D" id="3.30.450.40">
    <property type="match status" value="1"/>
</dbReference>
<dbReference type="RefSeq" id="WP_179701127.1">
    <property type="nucleotide sequence ID" value="NZ_BAAAHA010000006.1"/>
</dbReference>
<accession>A0A853DVY1</accession>
<dbReference type="Gene3D" id="1.10.10.10">
    <property type="entry name" value="Winged helix-like DNA-binding domain superfamily/Winged helix DNA-binding domain"/>
    <property type="match status" value="1"/>
</dbReference>
<protein>
    <submittedName>
        <fullName evidence="6">DNA-binding IclR family transcriptional regulator</fullName>
    </submittedName>
</protein>
<keyword evidence="2 6" id="KW-0238">DNA-binding</keyword>
<evidence type="ECO:0000259" key="4">
    <source>
        <dbReference type="PROSITE" id="PS51077"/>
    </source>
</evidence>
<dbReference type="PROSITE" id="PS51077">
    <property type="entry name" value="HTH_ICLR"/>
    <property type="match status" value="1"/>
</dbReference>
<evidence type="ECO:0000256" key="1">
    <source>
        <dbReference type="ARBA" id="ARBA00023015"/>
    </source>
</evidence>
<dbReference type="PANTHER" id="PTHR30136:SF35">
    <property type="entry name" value="HTH-TYPE TRANSCRIPTIONAL REGULATOR RV1719"/>
    <property type="match status" value="1"/>
</dbReference>
<dbReference type="Proteomes" id="UP000521075">
    <property type="component" value="Unassembled WGS sequence"/>
</dbReference>
<organism evidence="6 7">
    <name type="scientific">Leifsonia naganoensis</name>
    <dbReference type="NCBI Taxonomy" id="150025"/>
    <lineage>
        <taxon>Bacteria</taxon>
        <taxon>Bacillati</taxon>
        <taxon>Actinomycetota</taxon>
        <taxon>Actinomycetes</taxon>
        <taxon>Micrococcales</taxon>
        <taxon>Microbacteriaceae</taxon>
        <taxon>Leifsonia</taxon>
    </lineage>
</organism>
<dbReference type="SMART" id="SM00346">
    <property type="entry name" value="HTH_ICLR"/>
    <property type="match status" value="1"/>
</dbReference>
<sequence length="252" mass="26928">MSKVPAAENTLLILGHLATQRGPVPAASIATALGLPRSTVYHLLSVLGDHGFVLHFPEARRYGLGVAAYELSSAFSRQQPLSRLGRPIVAGLVDAIGESGHVAVLHGRDVVYIVEERAPRRPRLVTDVGVRLPAHLTASGRALLATLPAGQLRALYPDRDAFEERTGAGPHSYGELRRVLADVRTRGFATEDGEVTPGFASVAVSVRDHAGWPAAGIAVTFPRENVPPEEWEALAARVREAAAELSRRIRGA</sequence>
<dbReference type="PANTHER" id="PTHR30136">
    <property type="entry name" value="HELIX-TURN-HELIX TRANSCRIPTIONAL REGULATOR, ICLR FAMILY"/>
    <property type="match status" value="1"/>
</dbReference>
<evidence type="ECO:0000259" key="5">
    <source>
        <dbReference type="PROSITE" id="PS51078"/>
    </source>
</evidence>
<dbReference type="InterPro" id="IPR050707">
    <property type="entry name" value="HTH_MetabolicPath_Reg"/>
</dbReference>
<dbReference type="PROSITE" id="PS51078">
    <property type="entry name" value="ICLR_ED"/>
    <property type="match status" value="1"/>
</dbReference>
<dbReference type="GO" id="GO:0045892">
    <property type="term" value="P:negative regulation of DNA-templated transcription"/>
    <property type="evidence" value="ECO:0007669"/>
    <property type="project" value="TreeGrafter"/>
</dbReference>
<dbReference type="SUPFAM" id="SSF55781">
    <property type="entry name" value="GAF domain-like"/>
    <property type="match status" value="1"/>
</dbReference>
<evidence type="ECO:0000256" key="3">
    <source>
        <dbReference type="ARBA" id="ARBA00023163"/>
    </source>
</evidence>
<dbReference type="InterPro" id="IPR011991">
    <property type="entry name" value="ArsR-like_HTH"/>
</dbReference>
<evidence type="ECO:0000313" key="7">
    <source>
        <dbReference type="Proteomes" id="UP000521075"/>
    </source>
</evidence>
<dbReference type="Pfam" id="PF09339">
    <property type="entry name" value="HTH_IclR"/>
    <property type="match status" value="1"/>
</dbReference>
<keyword evidence="1" id="KW-0805">Transcription regulation</keyword>
<keyword evidence="7" id="KW-1185">Reference proteome</keyword>
<reference evidence="6 7" key="1">
    <citation type="submission" date="2020-07" db="EMBL/GenBank/DDBJ databases">
        <title>Sequencing the genomes of 1000 actinobacteria strains.</title>
        <authorList>
            <person name="Klenk H.-P."/>
        </authorList>
    </citation>
    <scope>NUCLEOTIDE SEQUENCE [LARGE SCALE GENOMIC DNA]</scope>
    <source>
        <strain evidence="6 7">DSM 15166</strain>
    </source>
</reference>
<dbReference type="InterPro" id="IPR036388">
    <property type="entry name" value="WH-like_DNA-bd_sf"/>
</dbReference>
<keyword evidence="3" id="KW-0804">Transcription</keyword>
<dbReference type="Pfam" id="PF01614">
    <property type="entry name" value="IclR_C"/>
    <property type="match status" value="1"/>
</dbReference>
<dbReference type="CDD" id="cd00090">
    <property type="entry name" value="HTH_ARSR"/>
    <property type="match status" value="1"/>
</dbReference>